<dbReference type="InterPro" id="IPR023393">
    <property type="entry name" value="START-like_dom_sf"/>
</dbReference>
<dbReference type="STRING" id="1075417.SAMN05421823_108178"/>
<keyword evidence="2" id="KW-1185">Reference proteome</keyword>
<evidence type="ECO:0000313" key="1">
    <source>
        <dbReference type="EMBL" id="SDL81432.1"/>
    </source>
</evidence>
<gene>
    <name evidence="1" type="ORF">SAMN05421823_108178</name>
</gene>
<protein>
    <recommendedName>
        <fullName evidence="3">Ligand-binding SRPBCC domain-containing protein</fullName>
    </recommendedName>
</protein>
<sequence>MENRKEQAVAGKTSGLLALHDCVTWRAKHLGIWQHLTSCITQYESPHYFRDSMQQGAFHRFDHDHFFEAHKGGTRMRDVFDYTTPFGMVGRFADGLFLEQYMRRLLMQRNQVLKHLAEAPEGVRW</sequence>
<evidence type="ECO:0000313" key="2">
    <source>
        <dbReference type="Proteomes" id="UP000198510"/>
    </source>
</evidence>
<evidence type="ECO:0008006" key="3">
    <source>
        <dbReference type="Google" id="ProtNLM"/>
    </source>
</evidence>
<proteinExistence type="predicted"/>
<organism evidence="1 2">
    <name type="scientific">Catalinimonas alkaloidigena</name>
    <dbReference type="NCBI Taxonomy" id="1075417"/>
    <lineage>
        <taxon>Bacteria</taxon>
        <taxon>Pseudomonadati</taxon>
        <taxon>Bacteroidota</taxon>
        <taxon>Cytophagia</taxon>
        <taxon>Cytophagales</taxon>
        <taxon>Catalimonadaceae</taxon>
        <taxon>Catalinimonas</taxon>
    </lineage>
</organism>
<dbReference type="Proteomes" id="UP000198510">
    <property type="component" value="Unassembled WGS sequence"/>
</dbReference>
<dbReference type="EMBL" id="FNFO01000008">
    <property type="protein sequence ID" value="SDL81432.1"/>
    <property type="molecule type" value="Genomic_DNA"/>
</dbReference>
<accession>A0A1G9N4H4</accession>
<dbReference type="Gene3D" id="3.30.530.20">
    <property type="match status" value="1"/>
</dbReference>
<name>A0A1G9N4H4_9BACT</name>
<dbReference type="AlphaFoldDB" id="A0A1G9N4H4"/>
<dbReference type="SUPFAM" id="SSF55961">
    <property type="entry name" value="Bet v1-like"/>
    <property type="match status" value="1"/>
</dbReference>
<reference evidence="1 2" key="1">
    <citation type="submission" date="2016-10" db="EMBL/GenBank/DDBJ databases">
        <authorList>
            <person name="de Groot N.N."/>
        </authorList>
    </citation>
    <scope>NUCLEOTIDE SEQUENCE [LARGE SCALE GENOMIC DNA]</scope>
    <source>
        <strain evidence="1 2">DSM 25186</strain>
    </source>
</reference>
<dbReference type="CDD" id="cd07820">
    <property type="entry name" value="SRPBCC_3"/>
    <property type="match status" value="1"/>
</dbReference>